<dbReference type="SUPFAM" id="SSF46785">
    <property type="entry name" value="Winged helix' DNA-binding domain"/>
    <property type="match status" value="1"/>
</dbReference>
<dbReference type="Gene3D" id="1.10.10.10">
    <property type="entry name" value="Winged helix-like DNA-binding domain superfamily/Winged helix DNA-binding domain"/>
    <property type="match status" value="1"/>
</dbReference>
<protein>
    <submittedName>
        <fullName evidence="2">PadR family transcriptional regulator</fullName>
    </submittedName>
</protein>
<feature type="domain" description="Transcription regulator PadR N-terminal" evidence="1">
    <location>
        <begin position="9"/>
        <end position="81"/>
    </location>
</feature>
<keyword evidence="3" id="KW-1185">Reference proteome</keyword>
<dbReference type="InterPro" id="IPR036390">
    <property type="entry name" value="WH_DNA-bd_sf"/>
</dbReference>
<dbReference type="InterPro" id="IPR052509">
    <property type="entry name" value="Metal_resp_DNA-bind_regulator"/>
</dbReference>
<reference evidence="2 3" key="1">
    <citation type="submission" date="2020-03" db="EMBL/GenBank/DDBJ databases">
        <title>Whole genome shotgun sequence of Phytohabitans houttuyneae NBRC 108639.</title>
        <authorList>
            <person name="Komaki H."/>
            <person name="Tamura T."/>
        </authorList>
    </citation>
    <scope>NUCLEOTIDE SEQUENCE [LARGE SCALE GENOMIC DNA]</scope>
    <source>
        <strain evidence="2 3">NBRC 108639</strain>
    </source>
</reference>
<organism evidence="2 3">
    <name type="scientific">Phytohabitans houttuyneae</name>
    <dbReference type="NCBI Taxonomy" id="1076126"/>
    <lineage>
        <taxon>Bacteria</taxon>
        <taxon>Bacillati</taxon>
        <taxon>Actinomycetota</taxon>
        <taxon>Actinomycetes</taxon>
        <taxon>Micromonosporales</taxon>
        <taxon>Micromonosporaceae</taxon>
    </lineage>
</organism>
<dbReference type="Proteomes" id="UP000482800">
    <property type="component" value="Unassembled WGS sequence"/>
</dbReference>
<accession>A0A6V8K239</accession>
<comment type="caution">
    <text evidence="2">The sequence shown here is derived from an EMBL/GenBank/DDBJ whole genome shotgun (WGS) entry which is preliminary data.</text>
</comment>
<dbReference type="InterPro" id="IPR005149">
    <property type="entry name" value="Tscrpt_reg_PadR_N"/>
</dbReference>
<dbReference type="PANTHER" id="PTHR33169:SF13">
    <property type="entry name" value="PADR-FAMILY TRANSCRIPTIONAL REGULATOR"/>
    <property type="match status" value="1"/>
</dbReference>
<dbReference type="AlphaFoldDB" id="A0A6V8K239"/>
<dbReference type="InterPro" id="IPR036388">
    <property type="entry name" value="WH-like_DNA-bd_sf"/>
</dbReference>
<evidence type="ECO:0000313" key="2">
    <source>
        <dbReference type="EMBL" id="GFJ79183.1"/>
    </source>
</evidence>
<reference evidence="2 3" key="2">
    <citation type="submission" date="2020-03" db="EMBL/GenBank/DDBJ databases">
        <authorList>
            <person name="Ichikawa N."/>
            <person name="Kimura A."/>
            <person name="Kitahashi Y."/>
            <person name="Uohara A."/>
        </authorList>
    </citation>
    <scope>NUCLEOTIDE SEQUENCE [LARGE SCALE GENOMIC DNA]</scope>
    <source>
        <strain evidence="2 3">NBRC 108639</strain>
    </source>
</reference>
<gene>
    <name evidence="2" type="ORF">Phou_033630</name>
</gene>
<dbReference type="EMBL" id="BLPF01000001">
    <property type="protein sequence ID" value="GFJ79183.1"/>
    <property type="molecule type" value="Genomic_DNA"/>
</dbReference>
<dbReference type="PANTHER" id="PTHR33169">
    <property type="entry name" value="PADR-FAMILY TRANSCRIPTIONAL REGULATOR"/>
    <property type="match status" value="1"/>
</dbReference>
<dbReference type="RefSeq" id="WP_173058437.1">
    <property type="nucleotide sequence ID" value="NZ_BAABGO010000001.1"/>
</dbReference>
<proteinExistence type="predicted"/>
<sequence length="109" mass="11864">MREPTYFTLAALMDGPLHGYAVIKRAEELSGGRVRMAAGTLYAALDRLTAEGLVRVVDEQVVNGRARRYYELTAEGATALEAEAERMTQAARVVTSRRPTVGLGKVRPA</sequence>
<evidence type="ECO:0000259" key="1">
    <source>
        <dbReference type="Pfam" id="PF03551"/>
    </source>
</evidence>
<evidence type="ECO:0000313" key="3">
    <source>
        <dbReference type="Proteomes" id="UP000482800"/>
    </source>
</evidence>
<dbReference type="Pfam" id="PF03551">
    <property type="entry name" value="PadR"/>
    <property type="match status" value="1"/>
</dbReference>
<name>A0A6V8K239_9ACTN</name>